<protein>
    <submittedName>
        <fullName evidence="2">General secretion pathway, M protein</fullName>
    </submittedName>
</protein>
<feature type="transmembrane region" description="Helical" evidence="1">
    <location>
        <begin position="21"/>
        <end position="40"/>
    </location>
</feature>
<evidence type="ECO:0000313" key="2">
    <source>
        <dbReference type="EMBL" id="CZF78439.1"/>
    </source>
</evidence>
<keyword evidence="1" id="KW-0812">Transmembrane</keyword>
<dbReference type="AlphaFoldDB" id="A0A128EV17"/>
<organism evidence="2 3">
    <name type="scientific">Grimontia marina</name>
    <dbReference type="NCBI Taxonomy" id="646534"/>
    <lineage>
        <taxon>Bacteria</taxon>
        <taxon>Pseudomonadati</taxon>
        <taxon>Pseudomonadota</taxon>
        <taxon>Gammaproteobacteria</taxon>
        <taxon>Vibrionales</taxon>
        <taxon>Vibrionaceae</taxon>
        <taxon>Grimontia</taxon>
    </lineage>
</organism>
<dbReference type="Proteomes" id="UP000073601">
    <property type="component" value="Unassembled WGS sequence"/>
</dbReference>
<sequence length="218" mass="24236">MNALLTRGKNAFGALSIREQWMIAVAGWVAILGLGLFLFIEPASKALAQLETQTLQSERTTDDLVTLNRLKQEKLHTSPNAELEAELAKLSKEIAELDSEMALKVDGLVTAAQMSSLMESVLRQSERLTLISMNSLPPQQLTDTEDAGYYIHPVEITLEGRYFDIVDYLSTLEALPVKYYWQSVDYSVTEYPIAKVTIAVYTLGESPVFIGGKNEITE</sequence>
<dbReference type="GO" id="GO:0043107">
    <property type="term" value="P:type IV pilus-dependent motility"/>
    <property type="evidence" value="ECO:0007669"/>
    <property type="project" value="InterPro"/>
</dbReference>
<dbReference type="InterPro" id="IPR007445">
    <property type="entry name" value="PilO"/>
</dbReference>
<evidence type="ECO:0000313" key="3">
    <source>
        <dbReference type="Proteomes" id="UP000073601"/>
    </source>
</evidence>
<name>A0A128EV17_9GAMM</name>
<keyword evidence="1" id="KW-1133">Transmembrane helix</keyword>
<dbReference type="Pfam" id="PF04350">
    <property type="entry name" value="PilO"/>
    <property type="match status" value="1"/>
</dbReference>
<dbReference type="GO" id="GO:0043683">
    <property type="term" value="P:type IV pilus assembly"/>
    <property type="evidence" value="ECO:0007669"/>
    <property type="project" value="InterPro"/>
</dbReference>
<gene>
    <name evidence="2" type="ORF">GMA8713_00574</name>
</gene>
<keyword evidence="3" id="KW-1185">Reference proteome</keyword>
<reference evidence="3" key="1">
    <citation type="submission" date="2016-02" db="EMBL/GenBank/DDBJ databases">
        <authorList>
            <person name="Rodrigo-Torres Lidia"/>
            <person name="Arahal R.David."/>
        </authorList>
    </citation>
    <scope>NUCLEOTIDE SEQUENCE [LARGE SCALE GENOMIC DNA]</scope>
    <source>
        <strain evidence="3">CECT 8713</strain>
    </source>
</reference>
<dbReference type="EMBL" id="FIZY01000003">
    <property type="protein sequence ID" value="CZF78439.1"/>
    <property type="molecule type" value="Genomic_DNA"/>
</dbReference>
<proteinExistence type="predicted"/>
<dbReference type="RefSeq" id="WP_062705546.1">
    <property type="nucleotide sequence ID" value="NZ_CAWRCI010000003.1"/>
</dbReference>
<accession>A0A128EV17</accession>
<evidence type="ECO:0000256" key="1">
    <source>
        <dbReference type="SAM" id="Phobius"/>
    </source>
</evidence>
<dbReference type="OrthoDB" id="9151209at2"/>
<keyword evidence="1" id="KW-0472">Membrane</keyword>